<organism evidence="2">
    <name type="scientific">Anguilla anguilla</name>
    <name type="common">European freshwater eel</name>
    <name type="synonym">Muraena anguilla</name>
    <dbReference type="NCBI Taxonomy" id="7936"/>
    <lineage>
        <taxon>Eukaryota</taxon>
        <taxon>Metazoa</taxon>
        <taxon>Chordata</taxon>
        <taxon>Craniata</taxon>
        <taxon>Vertebrata</taxon>
        <taxon>Euteleostomi</taxon>
        <taxon>Actinopterygii</taxon>
        <taxon>Neopterygii</taxon>
        <taxon>Teleostei</taxon>
        <taxon>Anguilliformes</taxon>
        <taxon>Anguillidae</taxon>
        <taxon>Anguilla</taxon>
    </lineage>
</organism>
<dbReference type="EMBL" id="GBXM01058412">
    <property type="protein sequence ID" value="JAH50165.1"/>
    <property type="molecule type" value="Transcribed_RNA"/>
</dbReference>
<dbReference type="AlphaFoldDB" id="A0A0E9TB78"/>
<accession>A0A0E9TB78</accession>
<feature type="region of interest" description="Disordered" evidence="1">
    <location>
        <begin position="1"/>
        <end position="28"/>
    </location>
</feature>
<protein>
    <submittedName>
        <fullName evidence="2">Uncharacterized protein</fullName>
    </submittedName>
</protein>
<evidence type="ECO:0000256" key="1">
    <source>
        <dbReference type="SAM" id="MobiDB-lite"/>
    </source>
</evidence>
<proteinExistence type="predicted"/>
<reference evidence="2" key="2">
    <citation type="journal article" date="2015" name="Fish Shellfish Immunol.">
        <title>Early steps in the European eel (Anguilla anguilla)-Vibrio vulnificus interaction in the gills: Role of the RtxA13 toxin.</title>
        <authorList>
            <person name="Callol A."/>
            <person name="Pajuelo D."/>
            <person name="Ebbesson L."/>
            <person name="Teles M."/>
            <person name="MacKenzie S."/>
            <person name="Amaro C."/>
        </authorList>
    </citation>
    <scope>NUCLEOTIDE SEQUENCE</scope>
</reference>
<sequence>MLGITSTHAGPQDGPQSDTVQSDKPTKQ</sequence>
<evidence type="ECO:0000313" key="2">
    <source>
        <dbReference type="EMBL" id="JAH50165.1"/>
    </source>
</evidence>
<name>A0A0E9TB78_ANGAN</name>
<reference evidence="2" key="1">
    <citation type="submission" date="2014-11" db="EMBL/GenBank/DDBJ databases">
        <authorList>
            <person name="Amaro Gonzalez C."/>
        </authorList>
    </citation>
    <scope>NUCLEOTIDE SEQUENCE</scope>
</reference>